<evidence type="ECO:0000256" key="3">
    <source>
        <dbReference type="ARBA" id="ARBA00023163"/>
    </source>
</evidence>
<protein>
    <recommendedName>
        <fullName evidence="6">Zn(2)-C6 fungal-type domain-containing protein</fullName>
    </recommendedName>
</protein>
<organism evidence="7 8">
    <name type="scientific">Aspergillus wentii DTO 134E9</name>
    <dbReference type="NCBI Taxonomy" id="1073089"/>
    <lineage>
        <taxon>Eukaryota</taxon>
        <taxon>Fungi</taxon>
        <taxon>Dikarya</taxon>
        <taxon>Ascomycota</taxon>
        <taxon>Pezizomycotina</taxon>
        <taxon>Eurotiomycetes</taxon>
        <taxon>Eurotiomycetidae</taxon>
        <taxon>Eurotiales</taxon>
        <taxon>Aspergillaceae</taxon>
        <taxon>Aspergillus</taxon>
        <taxon>Aspergillus subgen. Cremei</taxon>
    </lineage>
</organism>
<accession>A0A1L9RBP2</accession>
<keyword evidence="8" id="KW-1185">Reference proteome</keyword>
<dbReference type="GO" id="GO:0003677">
    <property type="term" value="F:DNA binding"/>
    <property type="evidence" value="ECO:0007669"/>
    <property type="project" value="UniProtKB-KW"/>
</dbReference>
<dbReference type="SMART" id="SM00066">
    <property type="entry name" value="GAL4"/>
    <property type="match status" value="1"/>
</dbReference>
<dbReference type="RefSeq" id="XP_040686016.1">
    <property type="nucleotide sequence ID" value="XM_040836263.1"/>
</dbReference>
<dbReference type="Proteomes" id="UP000184383">
    <property type="component" value="Unassembled WGS sequence"/>
</dbReference>
<keyword evidence="1" id="KW-0805">Transcription regulation</keyword>
<dbReference type="InterPro" id="IPR036864">
    <property type="entry name" value="Zn2-C6_fun-type_DNA-bd_sf"/>
</dbReference>
<keyword evidence="3" id="KW-0804">Transcription</keyword>
<dbReference type="GO" id="GO:0008270">
    <property type="term" value="F:zinc ion binding"/>
    <property type="evidence" value="ECO:0007669"/>
    <property type="project" value="InterPro"/>
</dbReference>
<evidence type="ECO:0000259" key="6">
    <source>
        <dbReference type="PROSITE" id="PS50048"/>
    </source>
</evidence>
<dbReference type="Pfam" id="PF11951">
    <property type="entry name" value="Fungal_trans_2"/>
    <property type="match status" value="1"/>
</dbReference>
<dbReference type="STRING" id="1073089.A0A1L9RBP2"/>
<dbReference type="InterPro" id="IPR053175">
    <property type="entry name" value="DHMBA_Reg_Transcription_Factor"/>
</dbReference>
<dbReference type="PANTHER" id="PTHR38791:SF12">
    <property type="entry name" value="TRANSCRIPTION FACTOR DOMAIN-CONTAINING PROTEIN-RELATED"/>
    <property type="match status" value="1"/>
</dbReference>
<feature type="compositionally biased region" description="Low complexity" evidence="5">
    <location>
        <begin position="64"/>
        <end position="73"/>
    </location>
</feature>
<dbReference type="InterPro" id="IPR021858">
    <property type="entry name" value="Fun_TF"/>
</dbReference>
<keyword evidence="2" id="KW-0238">DNA-binding</keyword>
<dbReference type="InterPro" id="IPR001138">
    <property type="entry name" value="Zn2Cys6_DnaBD"/>
</dbReference>
<evidence type="ECO:0000256" key="5">
    <source>
        <dbReference type="SAM" id="MobiDB-lite"/>
    </source>
</evidence>
<dbReference type="EMBL" id="KV878215">
    <property type="protein sequence ID" value="OJJ32339.1"/>
    <property type="molecule type" value="Genomic_DNA"/>
</dbReference>
<evidence type="ECO:0000313" key="7">
    <source>
        <dbReference type="EMBL" id="OJJ32339.1"/>
    </source>
</evidence>
<name>A0A1L9RBP2_ASPWE</name>
<reference evidence="8" key="1">
    <citation type="journal article" date="2017" name="Genome Biol.">
        <title>Comparative genomics reveals high biological diversity and specific adaptations in the industrially and medically important fungal genus Aspergillus.</title>
        <authorList>
            <person name="de Vries R.P."/>
            <person name="Riley R."/>
            <person name="Wiebenga A."/>
            <person name="Aguilar-Osorio G."/>
            <person name="Amillis S."/>
            <person name="Uchima C.A."/>
            <person name="Anderluh G."/>
            <person name="Asadollahi M."/>
            <person name="Askin M."/>
            <person name="Barry K."/>
            <person name="Battaglia E."/>
            <person name="Bayram O."/>
            <person name="Benocci T."/>
            <person name="Braus-Stromeyer S.A."/>
            <person name="Caldana C."/>
            <person name="Canovas D."/>
            <person name="Cerqueira G.C."/>
            <person name="Chen F."/>
            <person name="Chen W."/>
            <person name="Choi C."/>
            <person name="Clum A."/>
            <person name="Dos Santos R.A."/>
            <person name="Damasio A.R."/>
            <person name="Diallinas G."/>
            <person name="Emri T."/>
            <person name="Fekete E."/>
            <person name="Flipphi M."/>
            <person name="Freyberg S."/>
            <person name="Gallo A."/>
            <person name="Gournas C."/>
            <person name="Habgood R."/>
            <person name="Hainaut M."/>
            <person name="Harispe M.L."/>
            <person name="Henrissat B."/>
            <person name="Hilden K.S."/>
            <person name="Hope R."/>
            <person name="Hossain A."/>
            <person name="Karabika E."/>
            <person name="Karaffa L."/>
            <person name="Karanyi Z."/>
            <person name="Krasevec N."/>
            <person name="Kuo A."/>
            <person name="Kusch H."/>
            <person name="LaButti K."/>
            <person name="Lagendijk E.L."/>
            <person name="Lapidus A."/>
            <person name="Levasseur A."/>
            <person name="Lindquist E."/>
            <person name="Lipzen A."/>
            <person name="Logrieco A.F."/>
            <person name="MacCabe A."/>
            <person name="Maekelae M.R."/>
            <person name="Malavazi I."/>
            <person name="Melin P."/>
            <person name="Meyer V."/>
            <person name="Mielnichuk N."/>
            <person name="Miskei M."/>
            <person name="Molnar A.P."/>
            <person name="Mule G."/>
            <person name="Ngan C.Y."/>
            <person name="Orejas M."/>
            <person name="Orosz E."/>
            <person name="Ouedraogo J.P."/>
            <person name="Overkamp K.M."/>
            <person name="Park H.-S."/>
            <person name="Perrone G."/>
            <person name="Piumi F."/>
            <person name="Punt P.J."/>
            <person name="Ram A.F."/>
            <person name="Ramon A."/>
            <person name="Rauscher S."/>
            <person name="Record E."/>
            <person name="Riano-Pachon D.M."/>
            <person name="Robert V."/>
            <person name="Roehrig J."/>
            <person name="Ruller R."/>
            <person name="Salamov A."/>
            <person name="Salih N.S."/>
            <person name="Samson R.A."/>
            <person name="Sandor E."/>
            <person name="Sanguinetti M."/>
            <person name="Schuetze T."/>
            <person name="Sepcic K."/>
            <person name="Shelest E."/>
            <person name="Sherlock G."/>
            <person name="Sophianopoulou V."/>
            <person name="Squina F.M."/>
            <person name="Sun H."/>
            <person name="Susca A."/>
            <person name="Todd R.B."/>
            <person name="Tsang A."/>
            <person name="Unkles S.E."/>
            <person name="van de Wiele N."/>
            <person name="van Rossen-Uffink D."/>
            <person name="Oliveira J.V."/>
            <person name="Vesth T.C."/>
            <person name="Visser J."/>
            <person name="Yu J.-H."/>
            <person name="Zhou M."/>
            <person name="Andersen M.R."/>
            <person name="Archer D.B."/>
            <person name="Baker S.E."/>
            <person name="Benoit I."/>
            <person name="Brakhage A.A."/>
            <person name="Braus G.H."/>
            <person name="Fischer R."/>
            <person name="Frisvad J.C."/>
            <person name="Goldman G.H."/>
            <person name="Houbraken J."/>
            <person name="Oakley B."/>
            <person name="Pocsi I."/>
            <person name="Scazzocchio C."/>
            <person name="Seiboth B."/>
            <person name="vanKuyk P.A."/>
            <person name="Wortman J."/>
            <person name="Dyer P.S."/>
            <person name="Grigoriev I.V."/>
        </authorList>
    </citation>
    <scope>NUCLEOTIDE SEQUENCE [LARGE SCALE GENOMIC DNA]</scope>
    <source>
        <strain evidence="8">DTO 134E9</strain>
    </source>
</reference>
<evidence type="ECO:0000256" key="1">
    <source>
        <dbReference type="ARBA" id="ARBA00023015"/>
    </source>
</evidence>
<feature type="domain" description="Zn(2)-C6 fungal-type" evidence="6">
    <location>
        <begin position="10"/>
        <end position="38"/>
    </location>
</feature>
<evidence type="ECO:0000256" key="2">
    <source>
        <dbReference type="ARBA" id="ARBA00023125"/>
    </source>
</evidence>
<dbReference type="GO" id="GO:0000981">
    <property type="term" value="F:DNA-binding transcription factor activity, RNA polymerase II-specific"/>
    <property type="evidence" value="ECO:0007669"/>
    <property type="project" value="InterPro"/>
</dbReference>
<feature type="region of interest" description="Disordered" evidence="5">
    <location>
        <begin position="61"/>
        <end position="101"/>
    </location>
</feature>
<proteinExistence type="predicted"/>
<dbReference type="AlphaFoldDB" id="A0A1L9RBP2"/>
<evidence type="ECO:0000313" key="8">
    <source>
        <dbReference type="Proteomes" id="UP000184383"/>
    </source>
</evidence>
<feature type="compositionally biased region" description="Low complexity" evidence="5">
    <location>
        <begin position="82"/>
        <end position="101"/>
    </location>
</feature>
<dbReference type="GeneID" id="63752111"/>
<sequence length="531" mass="59629">MVYGGKPSTGCYLCRKRKIKCDEALPQCRNCIVYGKPCPGYRPDAIFRNETQKVERMVKRINNSPENQSQSSRHSSRELSPRSHASSSSSSSSGGSSSQGSPLTLYRVADSTWDERAICYFFDQYTTYGESDDCVTHLGFLPSLYSLCKETTGNDGPASWCLRQAVDATAFLALGNEVKSPAMTVKARSSYGMALRGVRQALQSRSQAVKDETFTAVVLLSLFEDITGERNGILSSHTEGFQFLMKLRGQEQLEHRRGRDLFNFAYTHTHIEILAMGDKPRFNTEWILSMLNDSDPEHRLMVTSSKISDLLIEAAAAARSTQFDFGTLGKISGWIESGKLLDRELVEWSRNLPENWLPFVVYSQTGETLITYTRISIGAIWNYYRALRIVLQKLILVIRRILKSVSRLFRFWCGDTSQEDATMRGVVQEMITDVCRSIPFSLGDIDAFGNPVRSLDGRPRRMRAFHGYTLLWPLWYVLICGMATPEQIQQVRKVLDHVGSVQGIKLASLLASEGDNPFTLAGSLPMDLSTM</sequence>
<dbReference type="OrthoDB" id="4491390at2759"/>
<dbReference type="CDD" id="cd00067">
    <property type="entry name" value="GAL4"/>
    <property type="match status" value="1"/>
</dbReference>
<dbReference type="SUPFAM" id="SSF57701">
    <property type="entry name" value="Zn2/Cys6 DNA-binding domain"/>
    <property type="match status" value="1"/>
</dbReference>
<dbReference type="Pfam" id="PF00172">
    <property type="entry name" value="Zn_clus"/>
    <property type="match status" value="1"/>
</dbReference>
<gene>
    <name evidence="7" type="ORF">ASPWEDRAFT_44439</name>
</gene>
<dbReference type="VEuPathDB" id="FungiDB:ASPWEDRAFT_44439"/>
<keyword evidence="4" id="KW-0539">Nucleus</keyword>
<dbReference type="PROSITE" id="PS00463">
    <property type="entry name" value="ZN2_CY6_FUNGAL_1"/>
    <property type="match status" value="1"/>
</dbReference>
<dbReference type="Gene3D" id="4.10.240.10">
    <property type="entry name" value="Zn(2)-C6 fungal-type DNA-binding domain"/>
    <property type="match status" value="1"/>
</dbReference>
<evidence type="ECO:0000256" key="4">
    <source>
        <dbReference type="ARBA" id="ARBA00023242"/>
    </source>
</evidence>
<dbReference type="PROSITE" id="PS50048">
    <property type="entry name" value="ZN2_CY6_FUNGAL_2"/>
    <property type="match status" value="1"/>
</dbReference>
<dbReference type="PANTHER" id="PTHR38791">
    <property type="entry name" value="ZN(II)2CYS6 TRANSCRIPTION FACTOR (EUROFUNG)-RELATED-RELATED"/>
    <property type="match status" value="1"/>
</dbReference>